<organism evidence="1 2">
    <name type="scientific">Austropuccinia psidii MF-1</name>
    <dbReference type="NCBI Taxonomy" id="1389203"/>
    <lineage>
        <taxon>Eukaryota</taxon>
        <taxon>Fungi</taxon>
        <taxon>Dikarya</taxon>
        <taxon>Basidiomycota</taxon>
        <taxon>Pucciniomycotina</taxon>
        <taxon>Pucciniomycetes</taxon>
        <taxon>Pucciniales</taxon>
        <taxon>Sphaerophragmiaceae</taxon>
        <taxon>Austropuccinia</taxon>
    </lineage>
</organism>
<name>A0A9Q3F1V6_9BASI</name>
<accession>A0A9Q3F1V6</accession>
<dbReference type="EMBL" id="AVOT02037477">
    <property type="protein sequence ID" value="MBW0532158.1"/>
    <property type="molecule type" value="Genomic_DNA"/>
</dbReference>
<dbReference type="Proteomes" id="UP000765509">
    <property type="component" value="Unassembled WGS sequence"/>
</dbReference>
<gene>
    <name evidence="1" type="ORF">O181_071873</name>
</gene>
<reference evidence="1" key="1">
    <citation type="submission" date="2021-03" db="EMBL/GenBank/DDBJ databases">
        <title>Draft genome sequence of rust myrtle Austropuccinia psidii MF-1, a brazilian biotype.</title>
        <authorList>
            <person name="Quecine M.C."/>
            <person name="Pachon D.M.R."/>
            <person name="Bonatelli M.L."/>
            <person name="Correr F.H."/>
            <person name="Franceschini L.M."/>
            <person name="Leite T.F."/>
            <person name="Margarido G.R.A."/>
            <person name="Almeida C.A."/>
            <person name="Ferrarezi J.A."/>
            <person name="Labate C.A."/>
        </authorList>
    </citation>
    <scope>NUCLEOTIDE SEQUENCE</scope>
    <source>
        <strain evidence="1">MF-1</strain>
    </source>
</reference>
<protein>
    <submittedName>
        <fullName evidence="1">Uncharacterized protein</fullName>
    </submittedName>
</protein>
<dbReference type="AlphaFoldDB" id="A0A9Q3F1V6"/>
<evidence type="ECO:0000313" key="2">
    <source>
        <dbReference type="Proteomes" id="UP000765509"/>
    </source>
</evidence>
<comment type="caution">
    <text evidence="1">The sequence shown here is derived from an EMBL/GenBank/DDBJ whole genome shotgun (WGS) entry which is preliminary data.</text>
</comment>
<proteinExistence type="predicted"/>
<keyword evidence="2" id="KW-1185">Reference proteome</keyword>
<sequence>MLDSLSESLSQPQRMTLLHWSCGNSNLGPTWANWPRHIFMANSAPSGALWNFGHVTLPWTFMASGPILPSLASQANSHIPNPQASIFVFRPGGSGSPSPYHRLWANPFHYGIPGLNGFFGPFRRPTASMVCGPWAI</sequence>
<evidence type="ECO:0000313" key="1">
    <source>
        <dbReference type="EMBL" id="MBW0532158.1"/>
    </source>
</evidence>